<evidence type="ECO:0000313" key="2">
    <source>
        <dbReference type="EMBL" id="CAF1490503.1"/>
    </source>
</evidence>
<feature type="compositionally biased region" description="Polar residues" evidence="1">
    <location>
        <begin position="55"/>
        <end position="68"/>
    </location>
</feature>
<feature type="region of interest" description="Disordered" evidence="1">
    <location>
        <begin position="35"/>
        <end position="68"/>
    </location>
</feature>
<gene>
    <name evidence="2" type="ORF">ZHD862_LOCUS36981</name>
</gene>
<dbReference type="EMBL" id="CAJNOT010006485">
    <property type="protein sequence ID" value="CAF1490503.1"/>
    <property type="molecule type" value="Genomic_DNA"/>
</dbReference>
<protein>
    <submittedName>
        <fullName evidence="2">Uncharacterized protein</fullName>
    </submittedName>
</protein>
<accession>A0A815SBN7</accession>
<proteinExistence type="predicted"/>
<dbReference type="AlphaFoldDB" id="A0A815SBN7"/>
<evidence type="ECO:0000313" key="3">
    <source>
        <dbReference type="Proteomes" id="UP000663864"/>
    </source>
</evidence>
<comment type="caution">
    <text evidence="2">The sequence shown here is derived from an EMBL/GenBank/DDBJ whole genome shotgun (WGS) entry which is preliminary data.</text>
</comment>
<reference evidence="2" key="1">
    <citation type="submission" date="2021-02" db="EMBL/GenBank/DDBJ databases">
        <authorList>
            <person name="Nowell W R."/>
        </authorList>
    </citation>
    <scope>NUCLEOTIDE SEQUENCE</scope>
</reference>
<name>A0A815SBN7_9BILA</name>
<evidence type="ECO:0000256" key="1">
    <source>
        <dbReference type="SAM" id="MobiDB-lite"/>
    </source>
</evidence>
<organism evidence="2 3">
    <name type="scientific">Rotaria sordida</name>
    <dbReference type="NCBI Taxonomy" id="392033"/>
    <lineage>
        <taxon>Eukaryota</taxon>
        <taxon>Metazoa</taxon>
        <taxon>Spiralia</taxon>
        <taxon>Gnathifera</taxon>
        <taxon>Rotifera</taxon>
        <taxon>Eurotatoria</taxon>
        <taxon>Bdelloidea</taxon>
        <taxon>Philodinida</taxon>
        <taxon>Philodinidae</taxon>
        <taxon>Rotaria</taxon>
    </lineage>
</organism>
<sequence length="68" mass="7591">MKASEFLKGKGCLKRLFDNLKGELRTICPSNPCIQSLRSKDNGEKPLQLGPIRTENAQQHSIQTDPIP</sequence>
<dbReference type="Proteomes" id="UP000663864">
    <property type="component" value="Unassembled WGS sequence"/>
</dbReference>